<dbReference type="AlphaFoldDB" id="A0A5S9X912"/>
<gene>
    <name evidence="2" type="ORF">C24_LOCUS11191</name>
</gene>
<reference evidence="2 3" key="1">
    <citation type="submission" date="2019-12" db="EMBL/GenBank/DDBJ databases">
        <authorList>
            <person name="Jiao W.-B."/>
            <person name="Schneeberger K."/>
        </authorList>
    </citation>
    <scope>NUCLEOTIDE SEQUENCE [LARGE SCALE GENOMIC DNA]</scope>
    <source>
        <strain evidence="3">cv. C24</strain>
    </source>
</reference>
<dbReference type="EMBL" id="CACSHJ010000089">
    <property type="protein sequence ID" value="CAA0380933.1"/>
    <property type="molecule type" value="Genomic_DNA"/>
</dbReference>
<evidence type="ECO:0000313" key="3">
    <source>
        <dbReference type="Proteomes" id="UP000434276"/>
    </source>
</evidence>
<accession>A0A5S9X912</accession>
<name>A0A5S9X912_ARATH</name>
<sequence>MAYCYRVDQSSHQLKEIHTKRFQQQEPATTSRQTTTLVSGESQHQVLYFCKRCLDPPERTTHNYYCVCWIPPWERRESAMESDFGQGRSLSKQSATTDLARLRDIKLNRLKTHRSKSGHSSDPFASFSSCLP</sequence>
<organism evidence="2 3">
    <name type="scientific">Arabidopsis thaliana</name>
    <name type="common">Mouse-ear cress</name>
    <dbReference type="NCBI Taxonomy" id="3702"/>
    <lineage>
        <taxon>Eukaryota</taxon>
        <taxon>Viridiplantae</taxon>
        <taxon>Streptophyta</taxon>
        <taxon>Embryophyta</taxon>
        <taxon>Tracheophyta</taxon>
        <taxon>Spermatophyta</taxon>
        <taxon>Magnoliopsida</taxon>
        <taxon>eudicotyledons</taxon>
        <taxon>Gunneridae</taxon>
        <taxon>Pentapetalae</taxon>
        <taxon>rosids</taxon>
        <taxon>malvids</taxon>
        <taxon>Brassicales</taxon>
        <taxon>Brassicaceae</taxon>
        <taxon>Camelineae</taxon>
        <taxon>Arabidopsis</taxon>
    </lineage>
</organism>
<protein>
    <submittedName>
        <fullName evidence="2">Uncharacterized protein</fullName>
    </submittedName>
</protein>
<feature type="region of interest" description="Disordered" evidence="1">
    <location>
        <begin position="110"/>
        <end position="132"/>
    </location>
</feature>
<evidence type="ECO:0000256" key="1">
    <source>
        <dbReference type="SAM" id="MobiDB-lite"/>
    </source>
</evidence>
<proteinExistence type="predicted"/>
<evidence type="ECO:0000313" key="2">
    <source>
        <dbReference type="EMBL" id="CAA0380933.1"/>
    </source>
</evidence>
<dbReference type="Proteomes" id="UP000434276">
    <property type="component" value="Unassembled WGS sequence"/>
</dbReference>